<dbReference type="AlphaFoldDB" id="A0A1Z4M2V1"/>
<evidence type="ECO:0000313" key="2">
    <source>
        <dbReference type="EMBL" id="BAY87809.1"/>
    </source>
</evidence>
<proteinExistence type="predicted"/>
<gene>
    <name evidence="2" type="ORF">NIES267_73330</name>
</gene>
<organism evidence="2 3">
    <name type="scientific">Calothrix parasitica NIES-267</name>
    <dbReference type="NCBI Taxonomy" id="1973488"/>
    <lineage>
        <taxon>Bacteria</taxon>
        <taxon>Bacillati</taxon>
        <taxon>Cyanobacteriota</taxon>
        <taxon>Cyanophyceae</taxon>
        <taxon>Nostocales</taxon>
        <taxon>Calotrichaceae</taxon>
        <taxon>Calothrix</taxon>
    </lineage>
</organism>
<accession>A0A1Z4M2V1</accession>
<sequence length="213" mass="23786">MKIFPLLLAGTIGISTSASTALIQKASANTQPQYEAWIVSVNPTRGSRCLPIHPISILGKSVECGHSFIATVKNTGEGWKVEETFGFWNDNENGSLKVGNTFDKTTTQQILDGQSPAWTGFAVRKARISPSRFEWLKKEAFRTQCFGYPTNLSEPATSIYFCFCTQYATRLWSKITSNWEKYKSIFPEDLTSEIKATTANKGTDFLDDGKVWK</sequence>
<keyword evidence="2" id="KW-0614">Plasmid</keyword>
<dbReference type="Proteomes" id="UP000218418">
    <property type="component" value="Plasmid plasmid2"/>
</dbReference>
<dbReference type="EMBL" id="AP018229">
    <property type="protein sequence ID" value="BAY87809.1"/>
    <property type="molecule type" value="Genomic_DNA"/>
</dbReference>
<geneLocation type="plasmid" evidence="3">
    <name>Plasmid2 dna</name>
</geneLocation>
<keyword evidence="3" id="KW-1185">Reference proteome</keyword>
<feature type="signal peptide" evidence="1">
    <location>
        <begin position="1"/>
        <end position="20"/>
    </location>
</feature>
<evidence type="ECO:0000256" key="1">
    <source>
        <dbReference type="SAM" id="SignalP"/>
    </source>
</evidence>
<feature type="chain" id="PRO_5013187572" evidence="1">
    <location>
        <begin position="21"/>
        <end position="213"/>
    </location>
</feature>
<keyword evidence="1" id="KW-0732">Signal</keyword>
<name>A0A1Z4M2V1_9CYAN</name>
<evidence type="ECO:0000313" key="3">
    <source>
        <dbReference type="Proteomes" id="UP000218418"/>
    </source>
</evidence>
<protein>
    <submittedName>
        <fullName evidence="2">Uncharacterized protein</fullName>
    </submittedName>
</protein>
<reference evidence="2 3" key="1">
    <citation type="submission" date="2017-06" db="EMBL/GenBank/DDBJ databases">
        <title>Genome sequencing of cyanobaciteial culture collection at National Institute for Environmental Studies (NIES).</title>
        <authorList>
            <person name="Hirose Y."/>
            <person name="Shimura Y."/>
            <person name="Fujisawa T."/>
            <person name="Nakamura Y."/>
            <person name="Kawachi M."/>
        </authorList>
    </citation>
    <scope>NUCLEOTIDE SEQUENCE [LARGE SCALE GENOMIC DNA]</scope>
    <source>
        <strain evidence="2 3">NIES-267</strain>
        <plasmid evidence="3">Plasmid2 dna</plasmid>
    </source>
</reference>